<dbReference type="Pfam" id="PF02361">
    <property type="entry name" value="CbiQ"/>
    <property type="match status" value="1"/>
</dbReference>
<evidence type="ECO:0000256" key="2">
    <source>
        <dbReference type="ARBA" id="ARBA00022475"/>
    </source>
</evidence>
<reference evidence="7 8" key="1">
    <citation type="journal article" date="2015" name="Genome Announc.">
        <title>Expanding the biotechnology potential of lactobacilli through comparative genomics of 213 strains and associated genera.</title>
        <authorList>
            <person name="Sun Z."/>
            <person name="Harris H.M."/>
            <person name="McCann A."/>
            <person name="Guo C."/>
            <person name="Argimon S."/>
            <person name="Zhang W."/>
            <person name="Yang X."/>
            <person name="Jeffery I.B."/>
            <person name="Cooney J.C."/>
            <person name="Kagawa T.F."/>
            <person name="Liu W."/>
            <person name="Song Y."/>
            <person name="Salvetti E."/>
            <person name="Wrobel A."/>
            <person name="Rasinkangas P."/>
            <person name="Parkhill J."/>
            <person name="Rea M.C."/>
            <person name="O'Sullivan O."/>
            <person name="Ritari J."/>
            <person name="Douillard F.P."/>
            <person name="Paul Ross R."/>
            <person name="Yang R."/>
            <person name="Briner A.E."/>
            <person name="Felis G.E."/>
            <person name="de Vos W.M."/>
            <person name="Barrangou R."/>
            <person name="Klaenhammer T.R."/>
            <person name="Caufield P.W."/>
            <person name="Cui Y."/>
            <person name="Zhang H."/>
            <person name="O'Toole P.W."/>
        </authorList>
    </citation>
    <scope>NUCLEOTIDE SEQUENCE [LARGE SCALE GENOMIC DNA]</scope>
    <source>
        <strain evidence="7 8">DSM 20001</strain>
    </source>
</reference>
<dbReference type="CDD" id="cd16914">
    <property type="entry name" value="EcfT"/>
    <property type="match status" value="1"/>
</dbReference>
<dbReference type="PATRIC" id="fig|913848.6.peg.879"/>
<accession>A0A0R1F818</accession>
<dbReference type="eggNOG" id="COG0619">
    <property type="taxonomic scope" value="Bacteria"/>
</dbReference>
<name>A0A0R1F818_9LACO</name>
<feature type="transmembrane region" description="Helical" evidence="6">
    <location>
        <begin position="166"/>
        <end position="189"/>
    </location>
</feature>
<dbReference type="GO" id="GO:0005886">
    <property type="term" value="C:plasma membrane"/>
    <property type="evidence" value="ECO:0007669"/>
    <property type="project" value="UniProtKB-ARBA"/>
</dbReference>
<dbReference type="RefSeq" id="WP_010011988.1">
    <property type="nucleotide sequence ID" value="NZ_AZCN01000021.1"/>
</dbReference>
<keyword evidence="4 6" id="KW-1133">Transmembrane helix</keyword>
<gene>
    <name evidence="7" type="ORF">FD22_GL000849</name>
</gene>
<organism evidence="7 8">
    <name type="scientific">Loigolactobacillus coryniformis subsp. coryniformis KCTC 3167 = DSM 20001</name>
    <dbReference type="NCBI Taxonomy" id="913848"/>
    <lineage>
        <taxon>Bacteria</taxon>
        <taxon>Bacillati</taxon>
        <taxon>Bacillota</taxon>
        <taxon>Bacilli</taxon>
        <taxon>Lactobacillales</taxon>
        <taxon>Lactobacillaceae</taxon>
        <taxon>Loigolactobacillus</taxon>
    </lineage>
</organism>
<evidence type="ECO:0000256" key="3">
    <source>
        <dbReference type="ARBA" id="ARBA00022692"/>
    </source>
</evidence>
<keyword evidence="3 6" id="KW-0812">Transmembrane</keyword>
<proteinExistence type="predicted"/>
<evidence type="ECO:0000256" key="5">
    <source>
        <dbReference type="ARBA" id="ARBA00023136"/>
    </source>
</evidence>
<evidence type="ECO:0000256" key="1">
    <source>
        <dbReference type="ARBA" id="ARBA00004141"/>
    </source>
</evidence>
<comment type="caution">
    <text evidence="7">The sequence shown here is derived from an EMBL/GenBank/DDBJ whole genome shotgun (WGS) entry which is preliminary data.</text>
</comment>
<feature type="transmembrane region" description="Helical" evidence="6">
    <location>
        <begin position="77"/>
        <end position="98"/>
    </location>
</feature>
<evidence type="ECO:0000256" key="4">
    <source>
        <dbReference type="ARBA" id="ARBA00022989"/>
    </source>
</evidence>
<comment type="subcellular location">
    <subcellularLocation>
        <location evidence="1">Membrane</location>
        <topology evidence="1">Multi-pass membrane protein</topology>
    </subcellularLocation>
</comment>
<dbReference type="AlphaFoldDB" id="A0A0R1F818"/>
<evidence type="ECO:0000313" key="7">
    <source>
        <dbReference type="EMBL" id="KRK17871.1"/>
    </source>
</evidence>
<keyword evidence="2" id="KW-1003">Cell membrane</keyword>
<dbReference type="Proteomes" id="UP000051181">
    <property type="component" value="Unassembled WGS sequence"/>
</dbReference>
<dbReference type="PANTHER" id="PTHR34857:SF2">
    <property type="entry name" value="SLL0384 PROTEIN"/>
    <property type="match status" value="1"/>
</dbReference>
<protein>
    <submittedName>
        <fullName evidence="7">Cobalt transport protein</fullName>
    </submittedName>
</protein>
<feature type="transmembrane region" description="Helical" evidence="6">
    <location>
        <begin position="105"/>
        <end position="122"/>
    </location>
</feature>
<evidence type="ECO:0000313" key="8">
    <source>
        <dbReference type="Proteomes" id="UP000051181"/>
    </source>
</evidence>
<sequence>MTAKLPAWLTDDMPLPTVKKQHHFLAQNIRHLEQLLQHFSQATEQARPQLKHYWPPQIKLLTTLGVVLLLSLNQNPLLLWLILLVELGLLLFLPNFYLRQILRQALISSGVALFLILPSLLLTMPASVVVFSLKTSLILLTLTYYRATSTFSQVVQALKQLHCPNGLIFVIDITLTYLKMLAEFLLGLLQAVSLRTVGPTAHPYRMIGLLFGTLYLKTRDYALALYAAMEARGFIGDYPATPHTTKKRRGHRYLFLRGR</sequence>
<dbReference type="EMBL" id="AZCN01000021">
    <property type="protein sequence ID" value="KRK17871.1"/>
    <property type="molecule type" value="Genomic_DNA"/>
</dbReference>
<dbReference type="PANTHER" id="PTHR34857">
    <property type="entry name" value="SLL0384 PROTEIN"/>
    <property type="match status" value="1"/>
</dbReference>
<evidence type="ECO:0000256" key="6">
    <source>
        <dbReference type="SAM" id="Phobius"/>
    </source>
</evidence>
<dbReference type="InterPro" id="IPR051611">
    <property type="entry name" value="ECF_transporter_component"/>
</dbReference>
<keyword evidence="5 6" id="KW-0472">Membrane</keyword>
<dbReference type="GeneID" id="65917904"/>
<dbReference type="InterPro" id="IPR003339">
    <property type="entry name" value="ABC/ECF_trnsptr_transmembrane"/>
</dbReference>